<proteinExistence type="predicted"/>
<name>A0A0F9QY29_9ZZZZ</name>
<protein>
    <submittedName>
        <fullName evidence="1">Uncharacterized protein</fullName>
    </submittedName>
</protein>
<reference evidence="1" key="1">
    <citation type="journal article" date="2015" name="Nature">
        <title>Complex archaea that bridge the gap between prokaryotes and eukaryotes.</title>
        <authorList>
            <person name="Spang A."/>
            <person name="Saw J.H."/>
            <person name="Jorgensen S.L."/>
            <person name="Zaremba-Niedzwiedzka K."/>
            <person name="Martijn J."/>
            <person name="Lind A.E."/>
            <person name="van Eijk R."/>
            <person name="Schleper C."/>
            <person name="Guy L."/>
            <person name="Ettema T.J."/>
        </authorList>
    </citation>
    <scope>NUCLEOTIDE SEQUENCE</scope>
</reference>
<comment type="caution">
    <text evidence="1">The sequence shown here is derived from an EMBL/GenBank/DDBJ whole genome shotgun (WGS) entry which is preliminary data.</text>
</comment>
<dbReference type="InterPro" id="IPR005368">
    <property type="entry name" value="UPF0175"/>
</dbReference>
<sequence length="72" mass="8466">MYIEYNAVVKEACEVYRKGLISLAEAATLAEVSLYVMMDFVEREKILPKVLTDEEMEEELRNTKELFKNMKK</sequence>
<evidence type="ECO:0000313" key="1">
    <source>
        <dbReference type="EMBL" id="KKN41867.1"/>
    </source>
</evidence>
<dbReference type="AlphaFoldDB" id="A0A0F9QY29"/>
<dbReference type="EMBL" id="LAZR01001619">
    <property type="protein sequence ID" value="KKN41867.1"/>
    <property type="molecule type" value="Genomic_DNA"/>
</dbReference>
<accession>A0A0F9QY29</accession>
<gene>
    <name evidence="1" type="ORF">LCGC14_0718900</name>
</gene>
<organism evidence="1">
    <name type="scientific">marine sediment metagenome</name>
    <dbReference type="NCBI Taxonomy" id="412755"/>
    <lineage>
        <taxon>unclassified sequences</taxon>
        <taxon>metagenomes</taxon>
        <taxon>ecological metagenomes</taxon>
    </lineage>
</organism>
<dbReference type="Pfam" id="PF03683">
    <property type="entry name" value="UPF0175"/>
    <property type="match status" value="1"/>
</dbReference>